<keyword evidence="4" id="KW-1185">Reference proteome</keyword>
<dbReference type="AlphaFoldDB" id="A0A9N7VPY2"/>
<feature type="domain" description="HTH myb-type" evidence="2">
    <location>
        <begin position="93"/>
        <end position="110"/>
    </location>
</feature>
<name>A0A9N7VPY2_PLEPL</name>
<evidence type="ECO:0000313" key="3">
    <source>
        <dbReference type="EMBL" id="CAB1453158.1"/>
    </source>
</evidence>
<evidence type="ECO:0000313" key="4">
    <source>
        <dbReference type="Proteomes" id="UP001153269"/>
    </source>
</evidence>
<dbReference type="EMBL" id="CADEAL010004159">
    <property type="protein sequence ID" value="CAB1453158.1"/>
    <property type="molecule type" value="Genomic_DNA"/>
</dbReference>
<organism evidence="3 4">
    <name type="scientific">Pleuronectes platessa</name>
    <name type="common">European plaice</name>
    <dbReference type="NCBI Taxonomy" id="8262"/>
    <lineage>
        <taxon>Eukaryota</taxon>
        <taxon>Metazoa</taxon>
        <taxon>Chordata</taxon>
        <taxon>Craniata</taxon>
        <taxon>Vertebrata</taxon>
        <taxon>Euteleostomi</taxon>
        <taxon>Actinopterygii</taxon>
        <taxon>Neopterygii</taxon>
        <taxon>Teleostei</taxon>
        <taxon>Neoteleostei</taxon>
        <taxon>Acanthomorphata</taxon>
        <taxon>Carangaria</taxon>
        <taxon>Pleuronectiformes</taxon>
        <taxon>Pleuronectoidei</taxon>
        <taxon>Pleuronectidae</taxon>
        <taxon>Pleuronectes</taxon>
    </lineage>
</organism>
<proteinExistence type="predicted"/>
<protein>
    <recommendedName>
        <fullName evidence="2">HTH myb-type domain-containing protein</fullName>
    </recommendedName>
</protein>
<feature type="region of interest" description="Disordered" evidence="1">
    <location>
        <begin position="55"/>
        <end position="83"/>
    </location>
</feature>
<dbReference type="PROSITE" id="PS51294">
    <property type="entry name" value="HTH_MYB"/>
    <property type="match status" value="1"/>
</dbReference>
<evidence type="ECO:0000259" key="2">
    <source>
        <dbReference type="PROSITE" id="PS51294"/>
    </source>
</evidence>
<evidence type="ECO:0000256" key="1">
    <source>
        <dbReference type="SAM" id="MobiDB-lite"/>
    </source>
</evidence>
<dbReference type="InterPro" id="IPR017930">
    <property type="entry name" value="Myb_dom"/>
</dbReference>
<accession>A0A9N7VPY2</accession>
<feature type="region of interest" description="Disordered" evidence="1">
    <location>
        <begin position="1"/>
        <end position="28"/>
    </location>
</feature>
<dbReference type="Proteomes" id="UP001153269">
    <property type="component" value="Unassembled WGS sequence"/>
</dbReference>
<sequence>MGGDVPVSEETSQCRRRRPGMGGDVPVSEEMSRYGRRCPGMGGDVQVWEETSRYGRRHPGMGGDVPVSKETSQCRKRRPGMGGDVQVWEETSRTDNSIKNHWNSTLKRKVETQQHMQVLHVHSSSSSTPAVTTGVLSSSAINPTKADSVSTMTVDSSCTFSKQSTCSCYVHLCHACAPPPSGYDSLSLYELTTPAEMIEANMETWSHSPKEAPSSVHLHLHREEADPSVISLSYDAGFREQLMISEDTASSCSLVGALNFSPSEVKTSCVSDVSLTCL</sequence>
<comment type="caution">
    <text evidence="3">The sequence shown here is derived from an EMBL/GenBank/DDBJ whole genome shotgun (WGS) entry which is preliminary data.</text>
</comment>
<reference evidence="3" key="1">
    <citation type="submission" date="2020-03" db="EMBL/GenBank/DDBJ databases">
        <authorList>
            <person name="Weist P."/>
        </authorList>
    </citation>
    <scope>NUCLEOTIDE SEQUENCE</scope>
</reference>
<gene>
    <name evidence="3" type="ORF">PLEPLA_LOCUS40908</name>
</gene>
<dbReference type="Gene3D" id="1.10.10.60">
    <property type="entry name" value="Homeodomain-like"/>
    <property type="match status" value="1"/>
</dbReference>